<dbReference type="Pfam" id="PF13976">
    <property type="entry name" value="gag_pre-integrs"/>
    <property type="match status" value="1"/>
</dbReference>
<dbReference type="InterPro" id="IPR012337">
    <property type="entry name" value="RNaseH-like_sf"/>
</dbReference>
<dbReference type="GO" id="GO:0003676">
    <property type="term" value="F:nucleic acid binding"/>
    <property type="evidence" value="ECO:0007669"/>
    <property type="project" value="InterPro"/>
</dbReference>
<dbReference type="Gene3D" id="3.30.420.10">
    <property type="entry name" value="Ribonuclease H-like superfamily/Ribonuclease H"/>
    <property type="match status" value="1"/>
</dbReference>
<evidence type="ECO:0000259" key="1">
    <source>
        <dbReference type="Pfam" id="PF13976"/>
    </source>
</evidence>
<dbReference type="Gramene" id="C.cajan_29222.t">
    <property type="protein sequence ID" value="C.cajan_29222.t"/>
    <property type="gene ID" value="C.cajan_29222"/>
</dbReference>
<dbReference type="AlphaFoldDB" id="A0A151S2Q2"/>
<dbReference type="EMBL" id="KQ483484">
    <property type="protein sequence ID" value="KYP49083.1"/>
    <property type="molecule type" value="Genomic_DNA"/>
</dbReference>
<evidence type="ECO:0000313" key="3">
    <source>
        <dbReference type="Proteomes" id="UP000075243"/>
    </source>
</evidence>
<dbReference type="PANTHER" id="PTHR11439">
    <property type="entry name" value="GAG-POL-RELATED RETROTRANSPOSON"/>
    <property type="match status" value="1"/>
</dbReference>
<dbReference type="CDD" id="cd09272">
    <property type="entry name" value="RNase_HI_RT_Ty1"/>
    <property type="match status" value="1"/>
</dbReference>
<name>A0A151S2Q2_CAJCA</name>
<dbReference type="Proteomes" id="UP000075243">
    <property type="component" value="Unassembled WGS sequence"/>
</dbReference>
<gene>
    <name evidence="2" type="ORF">KK1_029205</name>
</gene>
<dbReference type="InterPro" id="IPR025724">
    <property type="entry name" value="GAG-pre-integrase_dom"/>
</dbReference>
<dbReference type="InterPro" id="IPR036397">
    <property type="entry name" value="RNaseH_sf"/>
</dbReference>
<protein>
    <submittedName>
        <fullName evidence="2">Copia protein</fullName>
    </submittedName>
</protein>
<accession>A0A151S2Q2</accession>
<feature type="non-terminal residue" evidence="2">
    <location>
        <position position="1"/>
    </location>
</feature>
<sequence>RTIGSGDLHDGVYVLKRTTQGTSLAVVRRDATTLWHARMGHPSAKTLQCLSRLLKCSFDFNKVDCCDICHKSKQCRLPFNQSDNKAMESFALIHCDLWGRYRTASHTGSHYFLTIVDDFTCGTWAYLLKEKNRSCWHLDKKQTTVSRSSSKVEYRSMAHATSEILWLRNLLSCLQVKCDSPPTLYCDNQATLHLTTNPVYHETTKHIEVDCHFIQEHLQARVISTTYVSTKQQPADIFAKSLVGN</sequence>
<dbReference type="SUPFAM" id="SSF53098">
    <property type="entry name" value="Ribonuclease H-like"/>
    <property type="match status" value="1"/>
</dbReference>
<keyword evidence="3" id="KW-1185">Reference proteome</keyword>
<dbReference type="PANTHER" id="PTHR11439:SF463">
    <property type="entry name" value="REVERSE TRANSCRIPTASE TY1_COPIA-TYPE DOMAIN-CONTAINING PROTEIN"/>
    <property type="match status" value="1"/>
</dbReference>
<evidence type="ECO:0000313" key="2">
    <source>
        <dbReference type="EMBL" id="KYP49083.1"/>
    </source>
</evidence>
<reference evidence="2" key="1">
    <citation type="journal article" date="2012" name="Nat. Biotechnol.">
        <title>Draft genome sequence of pigeonpea (Cajanus cajan), an orphan legume crop of resource-poor farmers.</title>
        <authorList>
            <person name="Varshney R.K."/>
            <person name="Chen W."/>
            <person name="Li Y."/>
            <person name="Bharti A.K."/>
            <person name="Saxena R.K."/>
            <person name="Schlueter J.A."/>
            <person name="Donoghue M.T."/>
            <person name="Azam S."/>
            <person name="Fan G."/>
            <person name="Whaley A.M."/>
            <person name="Farmer A.D."/>
            <person name="Sheridan J."/>
            <person name="Iwata A."/>
            <person name="Tuteja R."/>
            <person name="Penmetsa R.V."/>
            <person name="Wu W."/>
            <person name="Upadhyaya H.D."/>
            <person name="Yang S.P."/>
            <person name="Shah T."/>
            <person name="Saxena K.B."/>
            <person name="Michael T."/>
            <person name="McCombie W.R."/>
            <person name="Yang B."/>
            <person name="Zhang G."/>
            <person name="Yang H."/>
            <person name="Wang J."/>
            <person name="Spillane C."/>
            <person name="Cook D.R."/>
            <person name="May G.D."/>
            <person name="Xu X."/>
            <person name="Jackson S.A."/>
        </authorList>
    </citation>
    <scope>NUCLEOTIDE SEQUENCE [LARGE SCALE GENOMIC DNA]</scope>
</reference>
<feature type="domain" description="GAG-pre-integrase" evidence="1">
    <location>
        <begin position="11"/>
        <end position="74"/>
    </location>
</feature>
<proteinExistence type="predicted"/>
<organism evidence="2 3">
    <name type="scientific">Cajanus cajan</name>
    <name type="common">Pigeon pea</name>
    <name type="synonym">Cajanus indicus</name>
    <dbReference type="NCBI Taxonomy" id="3821"/>
    <lineage>
        <taxon>Eukaryota</taxon>
        <taxon>Viridiplantae</taxon>
        <taxon>Streptophyta</taxon>
        <taxon>Embryophyta</taxon>
        <taxon>Tracheophyta</taxon>
        <taxon>Spermatophyta</taxon>
        <taxon>Magnoliopsida</taxon>
        <taxon>eudicotyledons</taxon>
        <taxon>Gunneridae</taxon>
        <taxon>Pentapetalae</taxon>
        <taxon>rosids</taxon>
        <taxon>fabids</taxon>
        <taxon>Fabales</taxon>
        <taxon>Fabaceae</taxon>
        <taxon>Papilionoideae</taxon>
        <taxon>50 kb inversion clade</taxon>
        <taxon>NPAAA clade</taxon>
        <taxon>indigoferoid/millettioid clade</taxon>
        <taxon>Phaseoleae</taxon>
        <taxon>Cajanus</taxon>
    </lineage>
</organism>